<evidence type="ECO:0008006" key="3">
    <source>
        <dbReference type="Google" id="ProtNLM"/>
    </source>
</evidence>
<evidence type="ECO:0000313" key="2">
    <source>
        <dbReference type="Proteomes" id="UP001066276"/>
    </source>
</evidence>
<evidence type="ECO:0000313" key="1">
    <source>
        <dbReference type="EMBL" id="KAJ1162149.1"/>
    </source>
</evidence>
<sequence>MASFNVLFFACDRSVCVRKDVEFLLLDNPGEVLCKWLVENIFEDLIASYSGTTEGLKQVLLQRAQEEKQLLMDCGSRGSAGRLKRVLRELQVEEIAEKRCKEKSKTKQSGQDNIRVAIQAHVERTSSQPGEASSQINLQKLENLALLAGMASVLHPKSTNKYEAVGGENETFLESPLKFKDQRQKLAFPSPRHQLILKKLFPTQEMTASHNEVTPTRPCKRDHKMEPNLLTPQGFLAHSSQSHSLAYSEFPSTATFTDVNANHTPCHADPFPSNERGGLDYNEDSAGFLLNGVSEILFSPKELASAKGITKARDGEAALDEEKVDALFEFMKSVCRVNGWPSLDNRTMRRKLTIKICNARRGLKKTLHLETNNKVAGFR</sequence>
<keyword evidence="2" id="KW-1185">Reference proteome</keyword>
<name>A0AAV7SB08_PLEWA</name>
<proteinExistence type="predicted"/>
<dbReference type="AlphaFoldDB" id="A0AAV7SB08"/>
<accession>A0AAV7SB08</accession>
<comment type="caution">
    <text evidence="1">The sequence shown here is derived from an EMBL/GenBank/DDBJ whole genome shotgun (WGS) entry which is preliminary data.</text>
</comment>
<organism evidence="1 2">
    <name type="scientific">Pleurodeles waltl</name>
    <name type="common">Iberian ribbed newt</name>
    <dbReference type="NCBI Taxonomy" id="8319"/>
    <lineage>
        <taxon>Eukaryota</taxon>
        <taxon>Metazoa</taxon>
        <taxon>Chordata</taxon>
        <taxon>Craniata</taxon>
        <taxon>Vertebrata</taxon>
        <taxon>Euteleostomi</taxon>
        <taxon>Amphibia</taxon>
        <taxon>Batrachia</taxon>
        <taxon>Caudata</taxon>
        <taxon>Salamandroidea</taxon>
        <taxon>Salamandridae</taxon>
        <taxon>Pleurodelinae</taxon>
        <taxon>Pleurodeles</taxon>
    </lineage>
</organism>
<protein>
    <recommendedName>
        <fullName evidence="3">BEN domain-containing protein</fullName>
    </recommendedName>
</protein>
<gene>
    <name evidence="1" type="ORF">NDU88_002625</name>
</gene>
<dbReference type="EMBL" id="JANPWB010000008">
    <property type="protein sequence ID" value="KAJ1162149.1"/>
    <property type="molecule type" value="Genomic_DNA"/>
</dbReference>
<dbReference type="Proteomes" id="UP001066276">
    <property type="component" value="Chromosome 4_2"/>
</dbReference>
<reference evidence="1" key="1">
    <citation type="journal article" date="2022" name="bioRxiv">
        <title>Sequencing and chromosome-scale assembly of the giantPleurodeles waltlgenome.</title>
        <authorList>
            <person name="Brown T."/>
            <person name="Elewa A."/>
            <person name="Iarovenko S."/>
            <person name="Subramanian E."/>
            <person name="Araus A.J."/>
            <person name="Petzold A."/>
            <person name="Susuki M."/>
            <person name="Suzuki K.-i.T."/>
            <person name="Hayashi T."/>
            <person name="Toyoda A."/>
            <person name="Oliveira C."/>
            <person name="Osipova E."/>
            <person name="Leigh N.D."/>
            <person name="Simon A."/>
            <person name="Yun M.H."/>
        </authorList>
    </citation>
    <scope>NUCLEOTIDE SEQUENCE</scope>
    <source>
        <strain evidence="1">20211129_DDA</strain>
        <tissue evidence="1">Liver</tissue>
    </source>
</reference>